<dbReference type="GO" id="GO:0006412">
    <property type="term" value="P:translation"/>
    <property type="evidence" value="ECO:0007669"/>
    <property type="project" value="InterPro"/>
</dbReference>
<dbReference type="PANTHER" id="PTHR11758">
    <property type="entry name" value="40S RIBOSOMAL PROTEIN S15A"/>
    <property type="match status" value="1"/>
</dbReference>
<comment type="caution">
    <text evidence="6">The sequence shown here is derived from an EMBL/GenBank/DDBJ whole genome shotgun (WGS) entry which is preliminary data.</text>
</comment>
<accession>A0A2M6R8Q8</accession>
<dbReference type="FunFam" id="3.30.1490.10:FF:000001">
    <property type="entry name" value="30S ribosomal protein S8"/>
    <property type="match status" value="1"/>
</dbReference>
<evidence type="ECO:0000256" key="1">
    <source>
        <dbReference type="ARBA" id="ARBA00006471"/>
    </source>
</evidence>
<dbReference type="Gene3D" id="3.30.1370.30">
    <property type="match status" value="1"/>
</dbReference>
<sequence length="124" mass="13836">MSISDPISNLIVYLSNATAAGHDSVDIPASSFKNKIADLLQKEGVIVTHTEIEKESFKFLHIQLNPAFTHFKRLSKPGKRWYVKASALPRNKREIIILSTPRGLMTVKDAIKAHVGGELIMEVR</sequence>
<protein>
    <recommendedName>
        <fullName evidence="4">Small ribosomal subunit protein uS8</fullName>
    </recommendedName>
    <alternativeName>
        <fullName evidence="5">30S ribosomal protein S8</fullName>
    </alternativeName>
</protein>
<dbReference type="InterPro" id="IPR035987">
    <property type="entry name" value="Ribosomal_uS8_sf"/>
</dbReference>
<name>A0A2M6R8Q8_9BACT</name>
<keyword evidence="3" id="KW-0687">Ribonucleoprotein</keyword>
<gene>
    <name evidence="6" type="primary">rpsH</name>
    <name evidence="6" type="ORF">COT79_02040</name>
</gene>
<evidence type="ECO:0000256" key="2">
    <source>
        <dbReference type="ARBA" id="ARBA00022980"/>
    </source>
</evidence>
<dbReference type="EMBL" id="PEZX01000029">
    <property type="protein sequence ID" value="PIS06919.1"/>
    <property type="molecule type" value="Genomic_DNA"/>
</dbReference>
<evidence type="ECO:0000313" key="6">
    <source>
        <dbReference type="EMBL" id="PIS06919.1"/>
    </source>
</evidence>
<dbReference type="GO" id="GO:1990904">
    <property type="term" value="C:ribonucleoprotein complex"/>
    <property type="evidence" value="ECO:0007669"/>
    <property type="project" value="UniProtKB-KW"/>
</dbReference>
<dbReference type="Proteomes" id="UP000231162">
    <property type="component" value="Unassembled WGS sequence"/>
</dbReference>
<keyword evidence="2 6" id="KW-0689">Ribosomal protein</keyword>
<proteinExistence type="inferred from homology"/>
<dbReference type="SUPFAM" id="SSF56047">
    <property type="entry name" value="Ribosomal protein S8"/>
    <property type="match status" value="1"/>
</dbReference>
<reference evidence="7" key="1">
    <citation type="submission" date="2017-09" db="EMBL/GenBank/DDBJ databases">
        <title>Depth-based differentiation of microbial function through sediment-hosted aquifers and enrichment of novel symbionts in the deep terrestrial subsurface.</title>
        <authorList>
            <person name="Probst A.J."/>
            <person name="Ladd B."/>
            <person name="Jarett J.K."/>
            <person name="Geller-Mcgrath D.E."/>
            <person name="Sieber C.M.K."/>
            <person name="Emerson J.B."/>
            <person name="Anantharaman K."/>
            <person name="Thomas B.C."/>
            <person name="Malmstrom R."/>
            <person name="Stieglmeier M."/>
            <person name="Klingl A."/>
            <person name="Woyke T."/>
            <person name="Ryan C.M."/>
            <person name="Banfield J.F."/>
        </authorList>
    </citation>
    <scope>NUCLEOTIDE SEQUENCE [LARGE SCALE GENOMIC DNA]</scope>
</reference>
<evidence type="ECO:0000256" key="4">
    <source>
        <dbReference type="ARBA" id="ARBA00035258"/>
    </source>
</evidence>
<dbReference type="AlphaFoldDB" id="A0A2M6R8Q8"/>
<dbReference type="GO" id="GO:0003735">
    <property type="term" value="F:structural constituent of ribosome"/>
    <property type="evidence" value="ECO:0007669"/>
    <property type="project" value="InterPro"/>
</dbReference>
<evidence type="ECO:0000256" key="3">
    <source>
        <dbReference type="ARBA" id="ARBA00023274"/>
    </source>
</evidence>
<dbReference type="GO" id="GO:0005737">
    <property type="term" value="C:cytoplasm"/>
    <property type="evidence" value="ECO:0007669"/>
    <property type="project" value="UniProtKB-ARBA"/>
</dbReference>
<comment type="similarity">
    <text evidence="1">Belongs to the universal ribosomal protein uS8 family.</text>
</comment>
<dbReference type="InterPro" id="IPR000630">
    <property type="entry name" value="Ribosomal_uS8"/>
</dbReference>
<dbReference type="Pfam" id="PF00410">
    <property type="entry name" value="Ribosomal_S8"/>
    <property type="match status" value="1"/>
</dbReference>
<dbReference type="GO" id="GO:0005840">
    <property type="term" value="C:ribosome"/>
    <property type="evidence" value="ECO:0007669"/>
    <property type="project" value="UniProtKB-KW"/>
</dbReference>
<dbReference type="Gene3D" id="3.30.1490.10">
    <property type="match status" value="1"/>
</dbReference>
<organism evidence="6 7">
    <name type="scientific">Candidatus Berkelbacteria bacterium CG10_big_fil_rev_8_21_14_0_10_43_14</name>
    <dbReference type="NCBI Taxonomy" id="1974515"/>
    <lineage>
        <taxon>Bacteria</taxon>
        <taxon>Candidatus Berkelbacteria</taxon>
    </lineage>
</organism>
<evidence type="ECO:0000313" key="7">
    <source>
        <dbReference type="Proteomes" id="UP000231162"/>
    </source>
</evidence>
<evidence type="ECO:0000256" key="5">
    <source>
        <dbReference type="ARBA" id="ARBA00035525"/>
    </source>
</evidence>